<keyword evidence="2" id="KW-1185">Reference proteome</keyword>
<reference evidence="1" key="1">
    <citation type="journal article" date="2023" name="Front. Mar. Sci.">
        <title>A new Merluccius polli reference genome to investigate the effects of global change in West African waters.</title>
        <authorList>
            <person name="Mateo J.L."/>
            <person name="Blanco-Fernandez C."/>
            <person name="Garcia-Vazquez E."/>
            <person name="Machado-Schiaffino G."/>
        </authorList>
    </citation>
    <scope>NUCLEOTIDE SEQUENCE</scope>
    <source>
        <strain evidence="1">C29</strain>
        <tissue evidence="1">Fin</tissue>
    </source>
</reference>
<dbReference type="PANTHER" id="PTHR15673">
    <property type="entry name" value="IQ CALMODULIN-BINDING MOTIF CONTAINING PROTEIN 1"/>
    <property type="match status" value="1"/>
</dbReference>
<dbReference type="InterPro" id="IPR028765">
    <property type="entry name" value="IQCB1"/>
</dbReference>
<protein>
    <submittedName>
        <fullName evidence="1">IQ calmodulin-binding motif-containing protein 1</fullName>
    </submittedName>
</protein>
<dbReference type="PROSITE" id="PS50096">
    <property type="entry name" value="IQ"/>
    <property type="match status" value="2"/>
</dbReference>
<dbReference type="GO" id="GO:0005516">
    <property type="term" value="F:calmodulin binding"/>
    <property type="evidence" value="ECO:0007669"/>
    <property type="project" value="InterPro"/>
</dbReference>
<dbReference type="GO" id="GO:0060271">
    <property type="term" value="P:cilium assembly"/>
    <property type="evidence" value="ECO:0007669"/>
    <property type="project" value="InterPro"/>
</dbReference>
<name>A0AA47MP98_MERPO</name>
<evidence type="ECO:0000313" key="1">
    <source>
        <dbReference type="EMBL" id="KAK0144042.1"/>
    </source>
</evidence>
<dbReference type="GO" id="GO:0005929">
    <property type="term" value="C:cilium"/>
    <property type="evidence" value="ECO:0007669"/>
    <property type="project" value="TreeGrafter"/>
</dbReference>
<dbReference type="InterPro" id="IPR000048">
    <property type="entry name" value="IQ_motif_EF-hand-BS"/>
</dbReference>
<dbReference type="PANTHER" id="PTHR15673:SF2">
    <property type="entry name" value="IQ CALMODULIN-BINDING MOTIF-CONTAINING PROTEIN 1"/>
    <property type="match status" value="1"/>
</dbReference>
<dbReference type="Gene3D" id="1.20.5.190">
    <property type="match status" value="2"/>
</dbReference>
<organism evidence="1 2">
    <name type="scientific">Merluccius polli</name>
    <name type="common">Benguela hake</name>
    <name type="synonym">Merluccius cadenati</name>
    <dbReference type="NCBI Taxonomy" id="89951"/>
    <lineage>
        <taxon>Eukaryota</taxon>
        <taxon>Metazoa</taxon>
        <taxon>Chordata</taxon>
        <taxon>Craniata</taxon>
        <taxon>Vertebrata</taxon>
        <taxon>Euteleostomi</taxon>
        <taxon>Actinopterygii</taxon>
        <taxon>Neopterygii</taxon>
        <taxon>Teleostei</taxon>
        <taxon>Neoteleostei</taxon>
        <taxon>Acanthomorphata</taxon>
        <taxon>Zeiogadaria</taxon>
        <taxon>Gadariae</taxon>
        <taxon>Gadiformes</taxon>
        <taxon>Gadoidei</taxon>
        <taxon>Merlucciidae</taxon>
        <taxon>Merluccius</taxon>
    </lineage>
</organism>
<dbReference type="Proteomes" id="UP001174136">
    <property type="component" value="Unassembled WGS sequence"/>
</dbReference>
<dbReference type="AlphaFoldDB" id="A0AA47MP98"/>
<dbReference type="EMBL" id="JAOPHQ010003170">
    <property type="protein sequence ID" value="KAK0144042.1"/>
    <property type="molecule type" value="Genomic_DNA"/>
</dbReference>
<dbReference type="Pfam" id="PF00612">
    <property type="entry name" value="IQ"/>
    <property type="match status" value="2"/>
</dbReference>
<dbReference type="CDD" id="cd23767">
    <property type="entry name" value="IQCD"/>
    <property type="match status" value="1"/>
</dbReference>
<gene>
    <name evidence="1" type="primary">Iqcb1_0</name>
    <name evidence="1" type="ORF">N1851_017631</name>
</gene>
<comment type="caution">
    <text evidence="1">The sequence shown here is derived from an EMBL/GenBank/DDBJ whole genome shotgun (WGS) entry which is preliminary data.</text>
</comment>
<dbReference type="SMART" id="SM00015">
    <property type="entry name" value="IQ"/>
    <property type="match status" value="2"/>
</dbReference>
<evidence type="ECO:0000313" key="2">
    <source>
        <dbReference type="Proteomes" id="UP001174136"/>
    </source>
</evidence>
<proteinExistence type="predicted"/>
<sequence>MYDSSCCVGAEPDKDHKAFYTFFLPSVMEGLLSLACRLMSQVAEVTFYLSDYLSRTECVSLYRSVMGSVGWLLGVYSCLIPQVLSCLYYERMQMCDDVIISLVCVSMWSQICSTSRDFLSGLSDDSVLLLINDAVGQLAVSSDAAVGRACIGLLVLIANQLDRERHALLHTFTGLDRLLNKDWRRRGFNKEIDQLITILNSDWPTAKHTHTQALCERVRAAYVIQAAWRGHVTRNRMKNLLRAVGILQRKYREKVRQRMLLEQTSRWEAELRYQVYVRRQQARRNFHQKQKQLLHLLPPELVQRYQHQLEGFAAVAIQRWWRGHRERRSFHTLYHAHTQHRAACTLQRVVLNFLKKRRGLQAPPTSFMLISQMGLTDRQRAELNKEVEHYVHHHPSCVVSLQGCEQLFLQTQTLLLQHNTHLEQHTHALLAHINTQLDLLEDAPSICVATTTDVDVFHSRLGPVAAWAQQSHDAFLHASRLPWWKKLDNHDDITSTPSPASPEELKVGFDWKPDGPTEGRNLRRERIIIIRPRLDVLSFPDEYLFERFHFSASSIIYLNNILSPHIVHMTHRGHALSSEQIICIALCFFANGSFLYNIGDAEHVSKATVCRAVRNETLALKRLLYTLEVL</sequence>
<accession>A0AA47MP98</accession>